<evidence type="ECO:0000313" key="2">
    <source>
        <dbReference type="Proteomes" id="UP000011058"/>
    </source>
</evidence>
<accession>I0K393</accession>
<keyword evidence="2" id="KW-1185">Reference proteome</keyword>
<organism evidence="1 2">
    <name type="scientific">Fibrella aestuarina BUZ 2</name>
    <dbReference type="NCBI Taxonomy" id="1166018"/>
    <lineage>
        <taxon>Bacteria</taxon>
        <taxon>Pseudomonadati</taxon>
        <taxon>Bacteroidota</taxon>
        <taxon>Cytophagia</taxon>
        <taxon>Cytophagales</taxon>
        <taxon>Spirosomataceae</taxon>
        <taxon>Fibrella</taxon>
    </lineage>
</organism>
<dbReference type="EMBL" id="HE796683">
    <property type="protein sequence ID" value="CCG98596.1"/>
    <property type="molecule type" value="Genomic_DNA"/>
</dbReference>
<dbReference type="STRING" id="1166018.FAES_0585"/>
<dbReference type="RefSeq" id="WP_015329696.1">
    <property type="nucleotide sequence ID" value="NC_020054.1"/>
</dbReference>
<name>I0K393_9BACT</name>
<proteinExistence type="predicted"/>
<reference evidence="1 2" key="1">
    <citation type="journal article" date="2012" name="J. Bacteriol.">
        <title>Genome Sequence of Fibrella aestuarina BUZ 2T, a Filamentous Marine Bacterium.</title>
        <authorList>
            <person name="Filippini M."/>
            <person name="Qi W."/>
            <person name="Blom J."/>
            <person name="Goesmann A."/>
            <person name="Smits T.H."/>
            <person name="Bagheri H.C."/>
        </authorList>
    </citation>
    <scope>NUCLEOTIDE SEQUENCE [LARGE SCALE GENOMIC DNA]</scope>
    <source>
        <strain evidence="2">BUZ 2T</strain>
    </source>
</reference>
<dbReference type="eggNOG" id="COG2017">
    <property type="taxonomic scope" value="Bacteria"/>
</dbReference>
<sequence>MFVQRHFLTIAVVLSVVFAIAMGATVYQKGPTPPPAATPAAQPNFRAYWFGGKAELNHYRLEQAQYGAMNPGEAVLIFVTEDFRTDQQVKSETEASHDRSVPVLKTNYIRRFKTGVYDYSLFTSVFTPIDNPAFPNTLKVSTSGQEWCGHSYVQVSYKNNGFRVSGRSYFEQEVAEDYDVDEAMLEDELFNRIRLNPAALPTGDIHLIPGTQAARLRHKRLASLPATATLDTVRATEWVRTHAPSPAASQVVAYSVDYKDDGRSLLVVFETAFPHRILGWEDTYKTKDRLLTSRAVLTSSLQSDYWAHNTPADSTLRNQLGVGF</sequence>
<gene>
    <name evidence="1" type="ORF">FAES_0585</name>
</gene>
<dbReference type="KEGG" id="fae:FAES_0585"/>
<protein>
    <recommendedName>
        <fullName evidence="3">Maf-like protein</fullName>
    </recommendedName>
</protein>
<evidence type="ECO:0008006" key="3">
    <source>
        <dbReference type="Google" id="ProtNLM"/>
    </source>
</evidence>
<evidence type="ECO:0000313" key="1">
    <source>
        <dbReference type="EMBL" id="CCG98596.1"/>
    </source>
</evidence>
<dbReference type="PATRIC" id="fig|1166018.3.peg.594"/>
<dbReference type="HOGENOM" id="CLU_857251_0_0_10"/>
<dbReference type="OrthoDB" id="5496093at2"/>
<dbReference type="Proteomes" id="UP000011058">
    <property type="component" value="Chromosome"/>
</dbReference>
<dbReference type="AlphaFoldDB" id="I0K393"/>